<dbReference type="Proteomes" id="UP001519290">
    <property type="component" value="Unassembled WGS sequence"/>
</dbReference>
<feature type="transmembrane region" description="Helical" evidence="2">
    <location>
        <begin position="25"/>
        <end position="46"/>
    </location>
</feature>
<keyword evidence="2" id="KW-0472">Membrane</keyword>
<protein>
    <submittedName>
        <fullName evidence="3">Ribosomally synthesized peptide with SipW-like signal peptide</fullName>
    </submittedName>
</protein>
<keyword evidence="2" id="KW-0812">Transmembrane</keyword>
<dbReference type="NCBIfam" id="TIGR04088">
    <property type="entry name" value="cognate_SipW"/>
    <property type="match status" value="1"/>
</dbReference>
<evidence type="ECO:0000313" key="4">
    <source>
        <dbReference type="Proteomes" id="UP001519290"/>
    </source>
</evidence>
<evidence type="ECO:0000256" key="1">
    <source>
        <dbReference type="SAM" id="MobiDB-lite"/>
    </source>
</evidence>
<proteinExistence type="predicted"/>
<comment type="caution">
    <text evidence="3">The sequence shown here is derived from an EMBL/GenBank/DDBJ whole genome shotgun (WGS) entry which is preliminary data.</text>
</comment>
<sequence>MNTQNTENTQTMTEEREPSQRRRKLLAITAGGLVLGLGGVLTLASWTDQEAAQGSFAAGSFALESSTDGTNFNATAPESPLTLNFSELAGNLSPHDSATAVYAVRLNQTSDYAASVDGAVSATGDAADNLTYQIQQVNDIKGTETIDTMISSESVTSGATHDGIFELDALDDVVYMKVTVTADSELDQGEKADVTWTLTGTSGSSLA</sequence>
<organism evidence="3 4">
    <name type="scientific">Brachybacterium sacelli</name>
    <dbReference type="NCBI Taxonomy" id="173364"/>
    <lineage>
        <taxon>Bacteria</taxon>
        <taxon>Bacillati</taxon>
        <taxon>Actinomycetota</taxon>
        <taxon>Actinomycetes</taxon>
        <taxon>Micrococcales</taxon>
        <taxon>Dermabacteraceae</taxon>
        <taxon>Brachybacterium</taxon>
    </lineage>
</organism>
<name>A0ABS4WXB7_9MICO</name>
<dbReference type="RefSeq" id="WP_209899385.1">
    <property type="nucleotide sequence ID" value="NZ_BAAAJW010000015.1"/>
</dbReference>
<gene>
    <name evidence="3" type="ORF">JOF43_000790</name>
</gene>
<reference evidence="3 4" key="1">
    <citation type="submission" date="2021-03" db="EMBL/GenBank/DDBJ databases">
        <title>Sequencing the genomes of 1000 actinobacteria strains.</title>
        <authorList>
            <person name="Klenk H.-P."/>
        </authorList>
    </citation>
    <scope>NUCLEOTIDE SEQUENCE [LARGE SCALE GENOMIC DNA]</scope>
    <source>
        <strain evidence="3 4">DSM 14566</strain>
    </source>
</reference>
<keyword evidence="4" id="KW-1185">Reference proteome</keyword>
<accession>A0ABS4WXB7</accession>
<dbReference type="InterPro" id="IPR023833">
    <property type="entry name" value="Signal_pept_SipW-depend-type"/>
</dbReference>
<dbReference type="EMBL" id="JAGIOD010000001">
    <property type="protein sequence ID" value="MBP2380833.1"/>
    <property type="molecule type" value="Genomic_DNA"/>
</dbReference>
<feature type="compositionally biased region" description="Low complexity" evidence="1">
    <location>
        <begin position="1"/>
        <end position="12"/>
    </location>
</feature>
<evidence type="ECO:0000313" key="3">
    <source>
        <dbReference type="EMBL" id="MBP2380833.1"/>
    </source>
</evidence>
<evidence type="ECO:0000256" key="2">
    <source>
        <dbReference type="SAM" id="Phobius"/>
    </source>
</evidence>
<keyword evidence="2" id="KW-1133">Transmembrane helix</keyword>
<feature type="region of interest" description="Disordered" evidence="1">
    <location>
        <begin position="1"/>
        <end position="21"/>
    </location>
</feature>